<feature type="compositionally biased region" description="Basic residues" evidence="1">
    <location>
        <begin position="289"/>
        <end position="310"/>
    </location>
</feature>
<accession>A0ABR1JSJ4</accession>
<organism evidence="2 3">
    <name type="scientific">Marasmiellus scandens</name>
    <dbReference type="NCBI Taxonomy" id="2682957"/>
    <lineage>
        <taxon>Eukaryota</taxon>
        <taxon>Fungi</taxon>
        <taxon>Dikarya</taxon>
        <taxon>Basidiomycota</taxon>
        <taxon>Agaricomycotina</taxon>
        <taxon>Agaricomycetes</taxon>
        <taxon>Agaricomycetidae</taxon>
        <taxon>Agaricales</taxon>
        <taxon>Marasmiineae</taxon>
        <taxon>Omphalotaceae</taxon>
        <taxon>Marasmiellus</taxon>
    </lineage>
</organism>
<name>A0ABR1JSJ4_9AGAR</name>
<proteinExistence type="predicted"/>
<sequence>MVLNERRVHFLASSICNGIRDTIHALLRKSRPPESFMSREDFQSFFESYRQWGAELDIEHNPRHPDWVKRVMYALDLTFRLHSSHFKKIGEDELSRPSWLPSPAFSNTKLFPVAKLYGFLIPDEEELAELAPPPPDDTELLVESLMADETPPPPSSLLASATRQSDSAQLPPKKRAKIEKTTPSTTTSQPSKVQPTRKSKVDMVSKLHGQRTSTPSSSISTRHTQSAPVKKRPQMASVSVPTGSKRKAVDSQYDSDFNDDPDISVTSNGEDEKDEQSDFEEDEEPNPVKKSKASKGKAKATTKTTARKAPAKTNAAKEIADAERDIEDVTPTRNPCNSCSLGPHGSGGCPGEEGKGKRPVDSDKTTRGEPVLSITIDEDVNMEPTAGSSASGNSSKGTSASQRATTVSIPYSMVPGMDTSSQPYRRAQYFLMQAVLNAKVTSKRARVTDSVDVRTPSAADAERSSGTYSRRLLEDVALLPFAELKSKPSDTLKALANFLLVQIDQSLFQAHRALAEYKTSQTLRAEALRVLLERADISQDAAEAPILGAEGVSAASASIVQPFQPST</sequence>
<feature type="region of interest" description="Disordered" evidence="1">
    <location>
        <begin position="147"/>
        <end position="404"/>
    </location>
</feature>
<feature type="compositionally biased region" description="Acidic residues" evidence="1">
    <location>
        <begin position="269"/>
        <end position="285"/>
    </location>
</feature>
<protein>
    <submittedName>
        <fullName evidence="2">Uncharacterized protein</fullName>
    </submittedName>
</protein>
<keyword evidence="3" id="KW-1185">Reference proteome</keyword>
<gene>
    <name evidence="2" type="ORF">VKT23_003922</name>
</gene>
<feature type="compositionally biased region" description="Low complexity" evidence="1">
    <location>
        <begin position="181"/>
        <end position="196"/>
    </location>
</feature>
<reference evidence="2 3" key="1">
    <citation type="submission" date="2024-01" db="EMBL/GenBank/DDBJ databases">
        <title>A draft genome for the cacao thread blight pathogen Marasmiellus scandens.</title>
        <authorList>
            <person name="Baruah I.K."/>
            <person name="Leung J."/>
            <person name="Bukari Y."/>
            <person name="Amoako-Attah I."/>
            <person name="Meinhardt L.W."/>
            <person name="Bailey B.A."/>
            <person name="Cohen S.P."/>
        </authorList>
    </citation>
    <scope>NUCLEOTIDE SEQUENCE [LARGE SCALE GENOMIC DNA]</scope>
    <source>
        <strain evidence="2 3">GH-19</strain>
    </source>
</reference>
<evidence type="ECO:0000256" key="1">
    <source>
        <dbReference type="SAM" id="MobiDB-lite"/>
    </source>
</evidence>
<dbReference type="EMBL" id="JBANRG010000004">
    <property type="protein sequence ID" value="KAK7466859.1"/>
    <property type="molecule type" value="Genomic_DNA"/>
</dbReference>
<evidence type="ECO:0000313" key="2">
    <source>
        <dbReference type="EMBL" id="KAK7466859.1"/>
    </source>
</evidence>
<dbReference type="Proteomes" id="UP001498398">
    <property type="component" value="Unassembled WGS sequence"/>
</dbReference>
<comment type="caution">
    <text evidence="2">The sequence shown here is derived from an EMBL/GenBank/DDBJ whole genome shotgun (WGS) entry which is preliminary data.</text>
</comment>
<feature type="compositionally biased region" description="Low complexity" evidence="1">
    <location>
        <begin position="212"/>
        <end position="221"/>
    </location>
</feature>
<feature type="compositionally biased region" description="Low complexity" evidence="1">
    <location>
        <begin position="386"/>
        <end position="401"/>
    </location>
</feature>
<evidence type="ECO:0000313" key="3">
    <source>
        <dbReference type="Proteomes" id="UP001498398"/>
    </source>
</evidence>
<feature type="compositionally biased region" description="Basic and acidic residues" evidence="1">
    <location>
        <begin position="352"/>
        <end position="367"/>
    </location>
</feature>